<evidence type="ECO:0000313" key="4">
    <source>
        <dbReference type="EMBL" id="MCL3999149.1"/>
    </source>
</evidence>
<keyword evidence="5" id="KW-1185">Reference proteome</keyword>
<dbReference type="NCBIfam" id="TIGR01451">
    <property type="entry name" value="B_ant_repeat"/>
    <property type="match status" value="1"/>
</dbReference>
<accession>A0ABT0P5Z0</accession>
<keyword evidence="2" id="KW-1133">Transmembrane helix</keyword>
<dbReference type="RefSeq" id="WP_249493666.1">
    <property type="nucleotide sequence ID" value="NZ_JAMCCK010000167.1"/>
</dbReference>
<protein>
    <submittedName>
        <fullName evidence="4">DUF11 domain-containing protein</fullName>
    </submittedName>
</protein>
<evidence type="ECO:0000256" key="2">
    <source>
        <dbReference type="SAM" id="Phobius"/>
    </source>
</evidence>
<dbReference type="Gene3D" id="2.60.40.1170">
    <property type="entry name" value="Mu homology domain, subdomain B"/>
    <property type="match status" value="1"/>
</dbReference>
<feature type="non-terminal residue" evidence="4">
    <location>
        <position position="242"/>
    </location>
</feature>
<name>A0ABT0P5Z0_9ACTN</name>
<sequence length="242" mass="25015">LSLFSFLSITFSWLLSFTITLSFFGGFFAFGSDGGPQDTDPQQPEKQEPDEDEQKNKITHLWFTKAALAPEKPAPGQDLTLTWELKNTGKDDATSVTAQVRLPDTLDFTSITTSTGSFSSAGGVLLGSLGTLKPGDTVTITVKAKARTGATSAKDATAIAAGGHATPARRSVNVPIAASGTVTLVPGQPIPQPAEPGKQVTFTWDVRPGTADATAVAATVTWPAAALDAASVAVTVGDQKPA</sequence>
<feature type="compositionally biased region" description="Low complexity" evidence="1">
    <location>
        <begin position="34"/>
        <end position="44"/>
    </location>
</feature>
<gene>
    <name evidence="4" type="ORF">M4438_37650</name>
</gene>
<evidence type="ECO:0000259" key="3">
    <source>
        <dbReference type="Pfam" id="PF01345"/>
    </source>
</evidence>
<feature type="domain" description="DUF11" evidence="3">
    <location>
        <begin position="70"/>
        <end position="156"/>
    </location>
</feature>
<dbReference type="InterPro" id="IPR047589">
    <property type="entry name" value="DUF11_rpt"/>
</dbReference>
<keyword evidence="2" id="KW-0472">Membrane</keyword>
<reference evidence="4 5" key="1">
    <citation type="submission" date="2022-05" db="EMBL/GenBank/DDBJ databases">
        <title>Genome Resource of Streptomyces lavenduligriseus GA1-1, a Strain with Broad-Spectrum Antifungal Activity against Phytopathogenic Fungi.</title>
        <authorList>
            <person name="Qi D."/>
        </authorList>
    </citation>
    <scope>NUCLEOTIDE SEQUENCE [LARGE SCALE GENOMIC DNA]</scope>
    <source>
        <strain evidence="4 5">GA1-1</strain>
    </source>
</reference>
<evidence type="ECO:0000256" key="1">
    <source>
        <dbReference type="SAM" id="MobiDB-lite"/>
    </source>
</evidence>
<dbReference type="InterPro" id="IPR001434">
    <property type="entry name" value="OmcB-like_DUF11"/>
</dbReference>
<comment type="caution">
    <text evidence="4">The sequence shown here is derived from an EMBL/GenBank/DDBJ whole genome shotgun (WGS) entry which is preliminary data.</text>
</comment>
<feature type="transmembrane region" description="Helical" evidence="2">
    <location>
        <begin position="6"/>
        <end position="30"/>
    </location>
</feature>
<feature type="non-terminal residue" evidence="4">
    <location>
        <position position="1"/>
    </location>
</feature>
<dbReference type="Pfam" id="PF01345">
    <property type="entry name" value="DUF11"/>
    <property type="match status" value="1"/>
</dbReference>
<dbReference type="Proteomes" id="UP001202052">
    <property type="component" value="Unassembled WGS sequence"/>
</dbReference>
<keyword evidence="2" id="KW-0812">Transmembrane</keyword>
<evidence type="ECO:0000313" key="5">
    <source>
        <dbReference type="Proteomes" id="UP001202052"/>
    </source>
</evidence>
<dbReference type="EMBL" id="JAMCCK010000167">
    <property type="protein sequence ID" value="MCL3999149.1"/>
    <property type="molecule type" value="Genomic_DNA"/>
</dbReference>
<organism evidence="4 5">
    <name type="scientific">Streptomyces lavenduligriseus</name>
    <dbReference type="NCBI Taxonomy" id="67315"/>
    <lineage>
        <taxon>Bacteria</taxon>
        <taxon>Bacillati</taxon>
        <taxon>Actinomycetota</taxon>
        <taxon>Actinomycetes</taxon>
        <taxon>Kitasatosporales</taxon>
        <taxon>Streptomycetaceae</taxon>
        <taxon>Streptomyces</taxon>
    </lineage>
</organism>
<feature type="region of interest" description="Disordered" evidence="1">
    <location>
        <begin position="34"/>
        <end position="54"/>
    </location>
</feature>
<proteinExistence type="predicted"/>